<dbReference type="InterPro" id="IPR036291">
    <property type="entry name" value="NAD(P)-bd_dom_sf"/>
</dbReference>
<accession>A0A1M7ZAE3</accession>
<dbReference type="InterPro" id="IPR013154">
    <property type="entry name" value="ADH-like_N"/>
</dbReference>
<evidence type="ECO:0000313" key="3">
    <source>
        <dbReference type="Proteomes" id="UP000184609"/>
    </source>
</evidence>
<proteinExistence type="predicted"/>
<dbReference type="Proteomes" id="UP000184609">
    <property type="component" value="Unassembled WGS sequence"/>
</dbReference>
<dbReference type="STRING" id="1073327.SAMN04488108_1652"/>
<dbReference type="SMART" id="SM00829">
    <property type="entry name" value="PKS_ER"/>
    <property type="match status" value="1"/>
</dbReference>
<dbReference type="PANTHER" id="PTHR43677">
    <property type="entry name" value="SHORT-CHAIN DEHYDROGENASE/REDUCTASE"/>
    <property type="match status" value="1"/>
</dbReference>
<protein>
    <submittedName>
        <fullName evidence="2">NADPH2:quinone reductase</fullName>
    </submittedName>
</protein>
<keyword evidence="3" id="KW-1185">Reference proteome</keyword>
<dbReference type="EMBL" id="FRXN01000002">
    <property type="protein sequence ID" value="SHO61883.1"/>
    <property type="molecule type" value="Genomic_DNA"/>
</dbReference>
<dbReference type="RefSeq" id="WP_073571718.1">
    <property type="nucleotide sequence ID" value="NZ_FRXN01000002.1"/>
</dbReference>
<dbReference type="SUPFAM" id="SSF51735">
    <property type="entry name" value="NAD(P)-binding Rossmann-fold domains"/>
    <property type="match status" value="1"/>
</dbReference>
<dbReference type="OrthoDB" id="9787435at2"/>
<dbReference type="InterPro" id="IPR020843">
    <property type="entry name" value="ER"/>
</dbReference>
<evidence type="ECO:0000259" key="1">
    <source>
        <dbReference type="SMART" id="SM00829"/>
    </source>
</evidence>
<dbReference type="InterPro" id="IPR013149">
    <property type="entry name" value="ADH-like_C"/>
</dbReference>
<evidence type="ECO:0000313" key="2">
    <source>
        <dbReference type="EMBL" id="SHO61883.1"/>
    </source>
</evidence>
<dbReference type="Pfam" id="PF00107">
    <property type="entry name" value="ADH_zinc_N"/>
    <property type="match status" value="1"/>
</dbReference>
<dbReference type="GO" id="GO:0016491">
    <property type="term" value="F:oxidoreductase activity"/>
    <property type="evidence" value="ECO:0007669"/>
    <property type="project" value="InterPro"/>
</dbReference>
<dbReference type="AlphaFoldDB" id="A0A1M7ZAE3"/>
<dbReference type="CDD" id="cd08241">
    <property type="entry name" value="QOR1"/>
    <property type="match status" value="1"/>
</dbReference>
<organism evidence="2 3">
    <name type="scientific">Algoriphagus zhangzhouensis</name>
    <dbReference type="NCBI Taxonomy" id="1073327"/>
    <lineage>
        <taxon>Bacteria</taxon>
        <taxon>Pseudomonadati</taxon>
        <taxon>Bacteroidota</taxon>
        <taxon>Cytophagia</taxon>
        <taxon>Cytophagales</taxon>
        <taxon>Cyclobacteriaceae</taxon>
        <taxon>Algoriphagus</taxon>
    </lineage>
</organism>
<gene>
    <name evidence="2" type="ORF">SAMN04488108_1652</name>
</gene>
<dbReference type="Pfam" id="PF08240">
    <property type="entry name" value="ADH_N"/>
    <property type="match status" value="1"/>
</dbReference>
<dbReference type="Gene3D" id="3.90.180.10">
    <property type="entry name" value="Medium-chain alcohol dehydrogenases, catalytic domain"/>
    <property type="match status" value="1"/>
</dbReference>
<reference evidence="3" key="1">
    <citation type="submission" date="2016-12" db="EMBL/GenBank/DDBJ databases">
        <authorList>
            <person name="Varghese N."/>
            <person name="Submissions S."/>
        </authorList>
    </citation>
    <scope>NUCLEOTIDE SEQUENCE [LARGE SCALE GENOMIC DNA]</scope>
    <source>
        <strain evidence="3">DSM 25035</strain>
    </source>
</reference>
<dbReference type="PANTHER" id="PTHR43677:SF4">
    <property type="entry name" value="QUINONE OXIDOREDUCTASE-LIKE PROTEIN 2"/>
    <property type="match status" value="1"/>
</dbReference>
<dbReference type="Gene3D" id="3.40.50.720">
    <property type="entry name" value="NAD(P)-binding Rossmann-like Domain"/>
    <property type="match status" value="1"/>
</dbReference>
<feature type="domain" description="Enoyl reductase (ER)" evidence="1">
    <location>
        <begin position="10"/>
        <end position="322"/>
    </location>
</feature>
<dbReference type="InterPro" id="IPR051397">
    <property type="entry name" value="Zn-ADH-like_protein"/>
</dbReference>
<name>A0A1M7ZAE3_9BACT</name>
<dbReference type="SUPFAM" id="SSF50129">
    <property type="entry name" value="GroES-like"/>
    <property type="match status" value="1"/>
</dbReference>
<dbReference type="InterPro" id="IPR011032">
    <property type="entry name" value="GroES-like_sf"/>
</dbReference>
<sequence length="324" mass="34911">MKALICEKFGMPETLQVGEIPDPIPGPNQVLVQVEACGVNFPDTLIIQNKYQFKPELPFSPGGELVGKVIECGKDVSSFQVGDYVLGLSGWGGMAEKALVDEDRIFALPKGIPAEVAASTLYTYATSFYALKDRGRLEKEEILLVLGAGGGIGLAAVELAKLMGAKVIAAASSVDKLEAAKAKGADLTINYSEEDLKARVKELTGGKGVDMVLDPVGGFYTELALRGMAWGGRYLIVGFTQGEIPKIPMNLPLLKGCSILGVFWGDFSRKEADKNRENLNQLMNWISEGKIQKPIVSKYSLEDAPKAIRAMMDRKLVGKVVVVI</sequence>